<evidence type="ECO:0000259" key="2">
    <source>
        <dbReference type="Pfam" id="PF01645"/>
    </source>
</evidence>
<proteinExistence type="inferred from homology"/>
<evidence type="ECO:0000313" key="4">
    <source>
        <dbReference type="Proteomes" id="UP001190700"/>
    </source>
</evidence>
<protein>
    <recommendedName>
        <fullName evidence="2">Glutamate synthase domain-containing protein</fullName>
    </recommendedName>
</protein>
<dbReference type="PANTHER" id="PTHR43819">
    <property type="entry name" value="ARCHAEAL-TYPE GLUTAMATE SYNTHASE [NADPH]"/>
    <property type="match status" value="1"/>
</dbReference>
<keyword evidence="4" id="KW-1185">Reference proteome</keyword>
<dbReference type="AlphaFoldDB" id="A0AAE0GEY8"/>
<dbReference type="Pfam" id="PF01645">
    <property type="entry name" value="Glu_synthase"/>
    <property type="match status" value="1"/>
</dbReference>
<sequence length="258" mass="28088">MTLATTGVLFFGSYEPLGAAMASVTGLYWYFGIKDMAQTTSSIRRNFPLLGNLRFILESLRPEIRQYFIESNQEATPFSRQNRTIVYQRAKGSPDTAPFGTHKHVYGHGYRFAAHSMWPTDVPQTNQRVTIGGPECSQPYSASLLNVSAMSYGALSENAVLALNAAAAKGNFYHNTGEGGMSKFHLEPGGGLVWNVGTGYFGCGSGDIVRRFDSAMFSENAMRPQCKMIEIKLSQGAKPGHGGLLPKAKVTRAIAEAR</sequence>
<dbReference type="GO" id="GO:0006537">
    <property type="term" value="P:glutamate biosynthetic process"/>
    <property type="evidence" value="ECO:0007669"/>
    <property type="project" value="InterPro"/>
</dbReference>
<dbReference type="EMBL" id="LGRX02006421">
    <property type="protein sequence ID" value="KAK3276698.1"/>
    <property type="molecule type" value="Genomic_DNA"/>
</dbReference>
<dbReference type="GO" id="GO:0015930">
    <property type="term" value="F:glutamate synthase activity"/>
    <property type="evidence" value="ECO:0007669"/>
    <property type="project" value="InterPro"/>
</dbReference>
<organism evidence="3 4">
    <name type="scientific">Cymbomonas tetramitiformis</name>
    <dbReference type="NCBI Taxonomy" id="36881"/>
    <lineage>
        <taxon>Eukaryota</taxon>
        <taxon>Viridiplantae</taxon>
        <taxon>Chlorophyta</taxon>
        <taxon>Pyramimonadophyceae</taxon>
        <taxon>Pyramimonadales</taxon>
        <taxon>Pyramimonadaceae</taxon>
        <taxon>Cymbomonas</taxon>
    </lineage>
</organism>
<dbReference type="InterPro" id="IPR013785">
    <property type="entry name" value="Aldolase_TIM"/>
</dbReference>
<dbReference type="Gene3D" id="3.20.20.70">
    <property type="entry name" value="Aldolase class I"/>
    <property type="match status" value="1"/>
</dbReference>
<evidence type="ECO:0000256" key="1">
    <source>
        <dbReference type="ARBA" id="ARBA00009716"/>
    </source>
</evidence>
<dbReference type="Proteomes" id="UP001190700">
    <property type="component" value="Unassembled WGS sequence"/>
</dbReference>
<gene>
    <name evidence="3" type="ORF">CYMTET_15249</name>
</gene>
<reference evidence="3 4" key="1">
    <citation type="journal article" date="2015" name="Genome Biol. Evol.">
        <title>Comparative Genomics of a Bacterivorous Green Alga Reveals Evolutionary Causalities and Consequences of Phago-Mixotrophic Mode of Nutrition.</title>
        <authorList>
            <person name="Burns J.A."/>
            <person name="Paasch A."/>
            <person name="Narechania A."/>
            <person name="Kim E."/>
        </authorList>
    </citation>
    <scope>NUCLEOTIDE SEQUENCE [LARGE SCALE GENOMIC DNA]</scope>
    <source>
        <strain evidence="3 4">PLY_AMNH</strain>
    </source>
</reference>
<dbReference type="SUPFAM" id="SSF51395">
    <property type="entry name" value="FMN-linked oxidoreductases"/>
    <property type="match status" value="1"/>
</dbReference>
<evidence type="ECO:0000313" key="3">
    <source>
        <dbReference type="EMBL" id="KAK3276698.1"/>
    </source>
</evidence>
<feature type="domain" description="Glutamate synthase" evidence="2">
    <location>
        <begin position="143"/>
        <end position="258"/>
    </location>
</feature>
<accession>A0AAE0GEY8</accession>
<name>A0AAE0GEY8_9CHLO</name>
<dbReference type="InterPro" id="IPR002932">
    <property type="entry name" value="Glu_synthdom"/>
</dbReference>
<comment type="similarity">
    <text evidence="1">Belongs to the glutamate synthase family.</text>
</comment>
<comment type="caution">
    <text evidence="3">The sequence shown here is derived from an EMBL/GenBank/DDBJ whole genome shotgun (WGS) entry which is preliminary data.</text>
</comment>
<feature type="non-terminal residue" evidence="3">
    <location>
        <position position="258"/>
    </location>
</feature>
<dbReference type="PANTHER" id="PTHR43819:SF1">
    <property type="entry name" value="ARCHAEAL-TYPE GLUTAMATE SYNTHASE [NADPH]"/>
    <property type="match status" value="1"/>
</dbReference>